<comment type="caution">
    <text evidence="1">The sequence shown here is derived from an EMBL/GenBank/DDBJ whole genome shotgun (WGS) entry which is preliminary data.</text>
</comment>
<accession>A0ACB8S162</accession>
<keyword evidence="2" id="KW-1185">Reference proteome</keyword>
<protein>
    <submittedName>
        <fullName evidence="1">Uncharacterized protein</fullName>
    </submittedName>
</protein>
<gene>
    <name evidence="1" type="ORF">FA95DRAFT_641165</name>
</gene>
<sequence length="118" mass="13201">MDQWAQIQPTLSASYMVALAITTNHVESIFLLTEEVSVFVRIASTALHCVRLLQSMKDLIRRGIEEGVVECAPASAVQDPEKIKNILRDTLAVRQPLLVHHKKHSDTAAAHFRRLMSS</sequence>
<evidence type="ECO:0000313" key="2">
    <source>
        <dbReference type="Proteomes" id="UP000814033"/>
    </source>
</evidence>
<dbReference type="EMBL" id="MU275863">
    <property type="protein sequence ID" value="KAI0050289.1"/>
    <property type="molecule type" value="Genomic_DNA"/>
</dbReference>
<evidence type="ECO:0000313" key="1">
    <source>
        <dbReference type="EMBL" id="KAI0050289.1"/>
    </source>
</evidence>
<reference evidence="1" key="2">
    <citation type="journal article" date="2022" name="New Phytol.">
        <title>Evolutionary transition to the ectomycorrhizal habit in the genomes of a hyperdiverse lineage of mushroom-forming fungi.</title>
        <authorList>
            <person name="Looney B."/>
            <person name="Miyauchi S."/>
            <person name="Morin E."/>
            <person name="Drula E."/>
            <person name="Courty P.E."/>
            <person name="Kohler A."/>
            <person name="Kuo A."/>
            <person name="LaButti K."/>
            <person name="Pangilinan J."/>
            <person name="Lipzen A."/>
            <person name="Riley R."/>
            <person name="Andreopoulos W."/>
            <person name="He G."/>
            <person name="Johnson J."/>
            <person name="Nolan M."/>
            <person name="Tritt A."/>
            <person name="Barry K.W."/>
            <person name="Grigoriev I.V."/>
            <person name="Nagy L.G."/>
            <person name="Hibbett D."/>
            <person name="Henrissat B."/>
            <person name="Matheny P.B."/>
            <person name="Labbe J."/>
            <person name="Martin F.M."/>
        </authorList>
    </citation>
    <scope>NUCLEOTIDE SEQUENCE</scope>
    <source>
        <strain evidence="1">FP105234-sp</strain>
    </source>
</reference>
<dbReference type="Proteomes" id="UP000814033">
    <property type="component" value="Unassembled WGS sequence"/>
</dbReference>
<name>A0ACB8S162_9AGAM</name>
<proteinExistence type="predicted"/>
<reference evidence="1" key="1">
    <citation type="submission" date="2021-02" db="EMBL/GenBank/DDBJ databases">
        <authorList>
            <consortium name="DOE Joint Genome Institute"/>
            <person name="Ahrendt S."/>
            <person name="Looney B.P."/>
            <person name="Miyauchi S."/>
            <person name="Morin E."/>
            <person name="Drula E."/>
            <person name="Courty P.E."/>
            <person name="Chicoki N."/>
            <person name="Fauchery L."/>
            <person name="Kohler A."/>
            <person name="Kuo A."/>
            <person name="Labutti K."/>
            <person name="Pangilinan J."/>
            <person name="Lipzen A."/>
            <person name="Riley R."/>
            <person name="Andreopoulos W."/>
            <person name="He G."/>
            <person name="Johnson J."/>
            <person name="Barry K.W."/>
            <person name="Grigoriev I.V."/>
            <person name="Nagy L."/>
            <person name="Hibbett D."/>
            <person name="Henrissat B."/>
            <person name="Matheny P.B."/>
            <person name="Labbe J."/>
            <person name="Martin F."/>
        </authorList>
    </citation>
    <scope>NUCLEOTIDE SEQUENCE</scope>
    <source>
        <strain evidence="1">FP105234-sp</strain>
    </source>
</reference>
<organism evidence="1 2">
    <name type="scientific">Auriscalpium vulgare</name>
    <dbReference type="NCBI Taxonomy" id="40419"/>
    <lineage>
        <taxon>Eukaryota</taxon>
        <taxon>Fungi</taxon>
        <taxon>Dikarya</taxon>
        <taxon>Basidiomycota</taxon>
        <taxon>Agaricomycotina</taxon>
        <taxon>Agaricomycetes</taxon>
        <taxon>Russulales</taxon>
        <taxon>Auriscalpiaceae</taxon>
        <taxon>Auriscalpium</taxon>
    </lineage>
</organism>